<evidence type="ECO:0000256" key="1">
    <source>
        <dbReference type="SAM" id="SignalP"/>
    </source>
</evidence>
<dbReference type="Gene3D" id="2.60.40.1080">
    <property type="match status" value="1"/>
</dbReference>
<gene>
    <name evidence="2" type="ORF">SAMN00790413_06046</name>
</gene>
<sequence>MRALTLTSALPLSAALFACSTGGSTSALTVQTTEPTPGSASVGAGQSTTLTATAGNAQGQVLPNTTFTWKSSSEAVAKVAGGVVTGMGARAWRTSPPAQAA</sequence>
<dbReference type="RefSeq" id="WP_084051366.1">
    <property type="nucleotide sequence ID" value="NZ_FWWU01000011.1"/>
</dbReference>
<reference evidence="2 3" key="1">
    <citation type="submission" date="2017-04" db="EMBL/GenBank/DDBJ databases">
        <authorList>
            <person name="Afonso C.L."/>
            <person name="Miller P.J."/>
            <person name="Scott M.A."/>
            <person name="Spackman E."/>
            <person name="Goraichik I."/>
            <person name="Dimitrov K.M."/>
            <person name="Suarez D.L."/>
            <person name="Swayne D.E."/>
        </authorList>
    </citation>
    <scope>NUCLEOTIDE SEQUENCE [LARGE SCALE GENOMIC DNA]</scope>
    <source>
        <strain evidence="2 3">KR-140</strain>
    </source>
</reference>
<feature type="chain" id="PRO_5012822727" description="BIG2 domain-containing protein" evidence="1">
    <location>
        <begin position="28"/>
        <end position="101"/>
    </location>
</feature>
<keyword evidence="1" id="KW-0732">Signal</keyword>
<dbReference type="AlphaFoldDB" id="A0A1W1VWC2"/>
<proteinExistence type="predicted"/>
<evidence type="ECO:0000313" key="2">
    <source>
        <dbReference type="EMBL" id="SMB97550.1"/>
    </source>
</evidence>
<dbReference type="Proteomes" id="UP000192582">
    <property type="component" value="Unassembled WGS sequence"/>
</dbReference>
<protein>
    <recommendedName>
        <fullName evidence="4">BIG2 domain-containing protein</fullName>
    </recommendedName>
</protein>
<feature type="signal peptide" evidence="1">
    <location>
        <begin position="1"/>
        <end position="27"/>
    </location>
</feature>
<dbReference type="PROSITE" id="PS51257">
    <property type="entry name" value="PROKAR_LIPOPROTEIN"/>
    <property type="match status" value="1"/>
</dbReference>
<evidence type="ECO:0000313" key="3">
    <source>
        <dbReference type="Proteomes" id="UP000192582"/>
    </source>
</evidence>
<keyword evidence="3" id="KW-1185">Reference proteome</keyword>
<organism evidence="2 3">
    <name type="scientific">Deinococcus hopiensis KR-140</name>
    <dbReference type="NCBI Taxonomy" id="695939"/>
    <lineage>
        <taxon>Bacteria</taxon>
        <taxon>Thermotogati</taxon>
        <taxon>Deinococcota</taxon>
        <taxon>Deinococci</taxon>
        <taxon>Deinococcales</taxon>
        <taxon>Deinococcaceae</taxon>
        <taxon>Deinococcus</taxon>
    </lineage>
</organism>
<evidence type="ECO:0008006" key="4">
    <source>
        <dbReference type="Google" id="ProtNLM"/>
    </source>
</evidence>
<accession>A0A1W1VWC2</accession>
<name>A0A1W1VWC2_9DEIO</name>
<dbReference type="EMBL" id="FWWU01000011">
    <property type="protein sequence ID" value="SMB97550.1"/>
    <property type="molecule type" value="Genomic_DNA"/>
</dbReference>